<evidence type="ECO:0000256" key="8">
    <source>
        <dbReference type="ARBA" id="ARBA00022982"/>
    </source>
</evidence>
<evidence type="ECO:0000256" key="9">
    <source>
        <dbReference type="ARBA" id="ARBA00022989"/>
    </source>
</evidence>
<keyword evidence="8" id="KW-0249">Electron transport</keyword>
<keyword evidence="7" id="KW-0479">Metal-binding</keyword>
<evidence type="ECO:0000256" key="4">
    <source>
        <dbReference type="ARBA" id="ARBA00022475"/>
    </source>
</evidence>
<dbReference type="EMBL" id="DSMU01000021">
    <property type="protein sequence ID" value="HEL65120.1"/>
    <property type="molecule type" value="Genomic_DNA"/>
</dbReference>
<dbReference type="GO" id="GO:0009055">
    <property type="term" value="F:electron transfer activity"/>
    <property type="evidence" value="ECO:0007669"/>
    <property type="project" value="InterPro"/>
</dbReference>
<keyword evidence="3" id="KW-0813">Transport</keyword>
<dbReference type="SUPFAM" id="SSF81342">
    <property type="entry name" value="Transmembrane di-heme cytochromes"/>
    <property type="match status" value="1"/>
</dbReference>
<dbReference type="GO" id="GO:0022904">
    <property type="term" value="P:respiratory electron transport chain"/>
    <property type="evidence" value="ECO:0007669"/>
    <property type="project" value="InterPro"/>
</dbReference>
<comment type="subcellular location">
    <subcellularLocation>
        <location evidence="1">Cell membrane</location>
        <topology evidence="1">Multi-pass membrane protein</topology>
    </subcellularLocation>
</comment>
<protein>
    <submittedName>
        <fullName evidence="14">Cytochrome b/b6 domain-containing protein</fullName>
    </submittedName>
</protein>
<keyword evidence="9 12" id="KW-1133">Transmembrane helix</keyword>
<evidence type="ECO:0000313" key="14">
    <source>
        <dbReference type="EMBL" id="HEL65120.1"/>
    </source>
</evidence>
<sequence>MQLRHTLPARIFHWTLAPLAIVLVVSGFYITNPPKTSGRMRTVRQIHSLAGFLFTFGFIARVYYGILRRDWRMIVPERHDRKKLLPFLRYELFLTPQKPKFRKYNIAQKLLYTFWPLEALVILPLGFFLYAPKFFARPIKWLGGLNQVRNLVYYTALLSAASIAGHIYSNLTDSVGKLKSIFTGYYQRGT</sequence>
<keyword evidence="10" id="KW-0408">Iron</keyword>
<evidence type="ECO:0000256" key="10">
    <source>
        <dbReference type="ARBA" id="ARBA00023004"/>
    </source>
</evidence>
<proteinExistence type="inferred from homology"/>
<keyword evidence="5" id="KW-0349">Heme</keyword>
<accession>A0A7C2IV74</accession>
<dbReference type="PANTHER" id="PTHR30485">
    <property type="entry name" value="NI/FE-HYDROGENASE 1 B-TYPE CYTOCHROME SUBUNIT"/>
    <property type="match status" value="1"/>
</dbReference>
<feature type="transmembrane region" description="Helical" evidence="12">
    <location>
        <begin position="151"/>
        <end position="171"/>
    </location>
</feature>
<dbReference type="InterPro" id="IPR011577">
    <property type="entry name" value="Cyt_b561_bac/Ni-Hgenase"/>
</dbReference>
<evidence type="ECO:0000256" key="3">
    <source>
        <dbReference type="ARBA" id="ARBA00022448"/>
    </source>
</evidence>
<evidence type="ECO:0000256" key="5">
    <source>
        <dbReference type="ARBA" id="ARBA00022617"/>
    </source>
</evidence>
<keyword evidence="11 12" id="KW-0472">Membrane</keyword>
<dbReference type="PANTHER" id="PTHR30485:SF0">
    <property type="entry name" value="NI_FE-HYDROGENASE 1 B-TYPE CYTOCHROME SUBUNIT-RELATED"/>
    <property type="match status" value="1"/>
</dbReference>
<dbReference type="Pfam" id="PF01292">
    <property type="entry name" value="Ni_hydr_CYTB"/>
    <property type="match status" value="1"/>
</dbReference>
<evidence type="ECO:0000256" key="1">
    <source>
        <dbReference type="ARBA" id="ARBA00004651"/>
    </source>
</evidence>
<evidence type="ECO:0000259" key="13">
    <source>
        <dbReference type="Pfam" id="PF01292"/>
    </source>
</evidence>
<dbReference type="PRINTS" id="PR00161">
    <property type="entry name" value="NIHGNASECYTB"/>
</dbReference>
<evidence type="ECO:0000256" key="2">
    <source>
        <dbReference type="ARBA" id="ARBA00008622"/>
    </source>
</evidence>
<dbReference type="InterPro" id="IPR016174">
    <property type="entry name" value="Di-haem_cyt_TM"/>
</dbReference>
<comment type="caution">
    <text evidence="14">The sequence shown here is derived from an EMBL/GenBank/DDBJ whole genome shotgun (WGS) entry which is preliminary data.</text>
</comment>
<dbReference type="GO" id="GO:0005886">
    <property type="term" value="C:plasma membrane"/>
    <property type="evidence" value="ECO:0007669"/>
    <property type="project" value="UniProtKB-SubCell"/>
</dbReference>
<feature type="domain" description="Cytochrome b561 bacterial/Ni-hydrogenase" evidence="13">
    <location>
        <begin position="4"/>
        <end position="184"/>
    </location>
</feature>
<dbReference type="InterPro" id="IPR051542">
    <property type="entry name" value="Hydrogenase_cytochrome"/>
</dbReference>
<reference evidence="14" key="1">
    <citation type="journal article" date="2020" name="mSystems">
        <title>Genome- and Community-Level Interaction Insights into Carbon Utilization and Element Cycling Functions of Hydrothermarchaeota in Hydrothermal Sediment.</title>
        <authorList>
            <person name="Zhou Z."/>
            <person name="Liu Y."/>
            <person name="Xu W."/>
            <person name="Pan J."/>
            <person name="Luo Z.H."/>
            <person name="Li M."/>
        </authorList>
    </citation>
    <scope>NUCLEOTIDE SEQUENCE [LARGE SCALE GENOMIC DNA]</scope>
    <source>
        <strain evidence="14">SpSt-300</strain>
    </source>
</reference>
<dbReference type="GO" id="GO:0020037">
    <property type="term" value="F:heme binding"/>
    <property type="evidence" value="ECO:0007669"/>
    <property type="project" value="TreeGrafter"/>
</dbReference>
<evidence type="ECO:0000256" key="6">
    <source>
        <dbReference type="ARBA" id="ARBA00022692"/>
    </source>
</evidence>
<name>A0A7C2IV74_9THEO</name>
<dbReference type="Gene3D" id="1.20.950.20">
    <property type="entry name" value="Transmembrane di-heme cytochromes, Chain C"/>
    <property type="match status" value="1"/>
</dbReference>
<dbReference type="InterPro" id="IPR000516">
    <property type="entry name" value="Ni-dep_Hydgase_cyt-B"/>
</dbReference>
<comment type="similarity">
    <text evidence="2">Belongs to the HupC/HyaC/HydC family.</text>
</comment>
<dbReference type="AlphaFoldDB" id="A0A7C2IV74"/>
<evidence type="ECO:0000256" key="7">
    <source>
        <dbReference type="ARBA" id="ARBA00022723"/>
    </source>
</evidence>
<evidence type="ECO:0000256" key="12">
    <source>
        <dbReference type="SAM" id="Phobius"/>
    </source>
</evidence>
<keyword evidence="4" id="KW-1003">Cell membrane</keyword>
<evidence type="ECO:0000256" key="11">
    <source>
        <dbReference type="ARBA" id="ARBA00023136"/>
    </source>
</evidence>
<keyword evidence="6 12" id="KW-0812">Transmembrane</keyword>
<organism evidence="14">
    <name type="scientific">Ammonifex degensii</name>
    <dbReference type="NCBI Taxonomy" id="42838"/>
    <lineage>
        <taxon>Bacteria</taxon>
        <taxon>Bacillati</taxon>
        <taxon>Bacillota</taxon>
        <taxon>Clostridia</taxon>
        <taxon>Thermoanaerobacterales</taxon>
        <taxon>Thermoanaerobacteraceae</taxon>
        <taxon>Ammonifex</taxon>
    </lineage>
</organism>
<feature type="transmembrane region" description="Helical" evidence="12">
    <location>
        <begin position="46"/>
        <end position="64"/>
    </location>
</feature>
<feature type="transmembrane region" description="Helical" evidence="12">
    <location>
        <begin position="110"/>
        <end position="131"/>
    </location>
</feature>
<dbReference type="GO" id="GO:0005506">
    <property type="term" value="F:iron ion binding"/>
    <property type="evidence" value="ECO:0007669"/>
    <property type="project" value="InterPro"/>
</dbReference>
<gene>
    <name evidence="14" type="ORF">ENQ34_00345</name>
</gene>
<feature type="transmembrane region" description="Helical" evidence="12">
    <location>
        <begin position="12"/>
        <end position="31"/>
    </location>
</feature>